<dbReference type="GO" id="GO:0042995">
    <property type="term" value="C:cell projection"/>
    <property type="evidence" value="ECO:0007669"/>
    <property type="project" value="UniProtKB-SubCell"/>
</dbReference>
<dbReference type="Proteomes" id="UP000190274">
    <property type="component" value="Chromosome F"/>
</dbReference>
<comment type="subcellular location">
    <subcellularLocation>
        <location evidence="1">Cell projection</location>
    </subcellularLocation>
</comment>
<sequence length="113" mass="11953">MTSVQVTSTPSSDEFPVAPEKLIAITETSLKDTSNDPEAGTASILAELGKASSVHKFVVSVTRVDASRGSDFDLDIDSHVGGSWNKAKDGMFSHSIESSAGVHYLVTVVWISI</sequence>
<organism evidence="5 6">
    <name type="scientific">Lachancea dasiensis</name>
    <dbReference type="NCBI Taxonomy" id="1072105"/>
    <lineage>
        <taxon>Eukaryota</taxon>
        <taxon>Fungi</taxon>
        <taxon>Dikarya</taxon>
        <taxon>Ascomycota</taxon>
        <taxon>Saccharomycotina</taxon>
        <taxon>Saccharomycetes</taxon>
        <taxon>Saccharomycetales</taxon>
        <taxon>Saccharomycetaceae</taxon>
        <taxon>Lachancea</taxon>
    </lineage>
</organism>
<dbReference type="STRING" id="1266660.A0A1G4JLQ2"/>
<keyword evidence="4" id="KW-0966">Cell projection</keyword>
<comment type="similarity">
    <text evidence="2">Belongs to the TDA2 family.</text>
</comment>
<proteinExistence type="inferred from homology"/>
<protein>
    <recommendedName>
        <fullName evidence="3">Topoisomerase I damage affected protein 2</fullName>
    </recommendedName>
</protein>
<dbReference type="AlphaFoldDB" id="A0A1G4JLQ2"/>
<evidence type="ECO:0000256" key="4">
    <source>
        <dbReference type="ARBA" id="ARBA00023273"/>
    </source>
</evidence>
<keyword evidence="6" id="KW-1185">Reference proteome</keyword>
<accession>A0A1G4JLQ2</accession>
<evidence type="ECO:0000313" key="5">
    <source>
        <dbReference type="EMBL" id="SCU91516.1"/>
    </source>
</evidence>
<dbReference type="InterPro" id="IPR038586">
    <property type="entry name" value="Tctex-1-like_sf"/>
</dbReference>
<evidence type="ECO:0000256" key="2">
    <source>
        <dbReference type="ARBA" id="ARBA00010778"/>
    </source>
</evidence>
<dbReference type="Gene3D" id="3.30.1140.40">
    <property type="entry name" value="Tctex-1"/>
    <property type="match status" value="1"/>
</dbReference>
<reference evidence="5 6" key="1">
    <citation type="submission" date="2016-03" db="EMBL/GenBank/DDBJ databases">
        <authorList>
            <person name="Devillers H."/>
        </authorList>
    </citation>
    <scope>NUCLEOTIDE SEQUENCE [LARGE SCALE GENOMIC DNA]</scope>
    <source>
        <strain evidence="5">CBS 10888</strain>
    </source>
</reference>
<dbReference type="CDD" id="cd21457">
    <property type="entry name" value="DLC-like_TDA2"/>
    <property type="match status" value="1"/>
</dbReference>
<dbReference type="OrthoDB" id="4034663at2759"/>
<evidence type="ECO:0000256" key="1">
    <source>
        <dbReference type="ARBA" id="ARBA00004316"/>
    </source>
</evidence>
<name>A0A1G4JLQ2_9SACH</name>
<gene>
    <name evidence="5" type="ORF">LADA_0F10462G</name>
</gene>
<dbReference type="EMBL" id="LT598458">
    <property type="protein sequence ID" value="SCU91516.1"/>
    <property type="molecule type" value="Genomic_DNA"/>
</dbReference>
<evidence type="ECO:0000313" key="6">
    <source>
        <dbReference type="Proteomes" id="UP000190274"/>
    </source>
</evidence>
<evidence type="ECO:0000256" key="3">
    <source>
        <dbReference type="ARBA" id="ARBA00019193"/>
    </source>
</evidence>